<dbReference type="InterPro" id="IPR002130">
    <property type="entry name" value="Cyclophilin-type_PPIase_dom"/>
</dbReference>
<dbReference type="InterPro" id="IPR029000">
    <property type="entry name" value="Cyclophilin-like_dom_sf"/>
</dbReference>
<dbReference type="InterPro" id="IPR024936">
    <property type="entry name" value="Cyclophilin-type_PPIase"/>
</dbReference>
<feature type="chain" id="PRO_5039756725" description="Peptidyl-prolyl cis-trans isomerase" evidence="6">
    <location>
        <begin position="29"/>
        <end position="197"/>
    </location>
</feature>
<evidence type="ECO:0000256" key="1">
    <source>
        <dbReference type="ARBA" id="ARBA00000971"/>
    </source>
</evidence>
<dbReference type="GO" id="GO:0006457">
    <property type="term" value="P:protein folding"/>
    <property type="evidence" value="ECO:0007669"/>
    <property type="project" value="TreeGrafter"/>
</dbReference>
<name>A0A0H5NBS7_NOCFR</name>
<keyword evidence="5 6" id="KW-0413">Isomerase</keyword>
<dbReference type="PROSITE" id="PS50072">
    <property type="entry name" value="CSA_PPIASE_2"/>
    <property type="match status" value="1"/>
</dbReference>
<keyword evidence="4 6" id="KW-0697">Rotamase</keyword>
<dbReference type="FunFam" id="2.40.100.10:FF:000013">
    <property type="entry name" value="Peptidyl-prolyl cis-trans isomerase"/>
    <property type="match status" value="1"/>
</dbReference>
<evidence type="ECO:0000256" key="4">
    <source>
        <dbReference type="ARBA" id="ARBA00023110"/>
    </source>
</evidence>
<keyword evidence="6" id="KW-0732">Signal</keyword>
<protein>
    <recommendedName>
        <fullName evidence="6">Peptidyl-prolyl cis-trans isomerase</fullName>
        <shortName evidence="6">PPIase</shortName>
        <ecNumber evidence="6">5.2.1.8</ecNumber>
    </recommendedName>
</protein>
<feature type="signal peptide" evidence="6">
    <location>
        <begin position="1"/>
        <end position="28"/>
    </location>
</feature>
<comment type="function">
    <text evidence="2 6">PPIases accelerate the folding of proteins. It catalyzes the cis-trans isomerization of proline imidic peptide bonds in oligopeptides.</text>
</comment>
<sequence>MPMTKLTRAAAVLALALLTFLAPGPLTAPQAHADALPRVYLDLTIGGAPAGRVVIELRSDVVPRTAENFRALATGEQGFGYRRSTLHRVIPGFMAQGGDFTHGDGTGGHSIYGPVFADENFQLPHAGPGVVSMANRGPGTNGSQFFITLDATPWLDGKHVVFGTVVEGMDVVQAVAATGSDTGATTQPVVVADSGQL</sequence>
<evidence type="ECO:0000256" key="3">
    <source>
        <dbReference type="ARBA" id="ARBA00007365"/>
    </source>
</evidence>
<dbReference type="PRINTS" id="PR00153">
    <property type="entry name" value="CSAPPISMRASE"/>
</dbReference>
<evidence type="ECO:0000313" key="8">
    <source>
        <dbReference type="EMBL" id="CRY73265.1"/>
    </source>
</evidence>
<dbReference type="PIRSF" id="PIRSF001467">
    <property type="entry name" value="Peptidylpro_ismrse"/>
    <property type="match status" value="1"/>
</dbReference>
<comment type="catalytic activity">
    <reaction evidence="1 6">
        <text>[protein]-peptidylproline (omega=180) = [protein]-peptidylproline (omega=0)</text>
        <dbReference type="Rhea" id="RHEA:16237"/>
        <dbReference type="Rhea" id="RHEA-COMP:10747"/>
        <dbReference type="Rhea" id="RHEA-COMP:10748"/>
        <dbReference type="ChEBI" id="CHEBI:83833"/>
        <dbReference type="ChEBI" id="CHEBI:83834"/>
        <dbReference type="EC" id="5.2.1.8"/>
    </reaction>
</comment>
<evidence type="ECO:0000256" key="2">
    <source>
        <dbReference type="ARBA" id="ARBA00002388"/>
    </source>
</evidence>
<dbReference type="Gene3D" id="2.40.100.10">
    <property type="entry name" value="Cyclophilin-like"/>
    <property type="match status" value="1"/>
</dbReference>
<evidence type="ECO:0000256" key="5">
    <source>
        <dbReference type="ARBA" id="ARBA00023235"/>
    </source>
</evidence>
<dbReference type="GO" id="GO:0005737">
    <property type="term" value="C:cytoplasm"/>
    <property type="evidence" value="ECO:0007669"/>
    <property type="project" value="TreeGrafter"/>
</dbReference>
<dbReference type="AlphaFoldDB" id="A0A0H5NBS7"/>
<dbReference type="EMBL" id="LN868938">
    <property type="protein sequence ID" value="CRY73265.1"/>
    <property type="molecule type" value="Genomic_DNA"/>
</dbReference>
<evidence type="ECO:0000256" key="6">
    <source>
        <dbReference type="RuleBase" id="RU363019"/>
    </source>
</evidence>
<dbReference type="KEGG" id="nfr:ERS450000_00047"/>
<reference evidence="9" key="1">
    <citation type="submission" date="2015-03" db="EMBL/GenBank/DDBJ databases">
        <authorList>
            <consortium name="Pathogen Informatics"/>
        </authorList>
    </citation>
    <scope>NUCLEOTIDE SEQUENCE [LARGE SCALE GENOMIC DNA]</scope>
    <source>
        <strain evidence="9">NCTC11134</strain>
    </source>
</reference>
<proteinExistence type="inferred from homology"/>
<organism evidence="8 9">
    <name type="scientific">Nocardia farcinica</name>
    <dbReference type="NCBI Taxonomy" id="37329"/>
    <lineage>
        <taxon>Bacteria</taxon>
        <taxon>Bacillati</taxon>
        <taxon>Actinomycetota</taxon>
        <taxon>Actinomycetes</taxon>
        <taxon>Mycobacteriales</taxon>
        <taxon>Nocardiaceae</taxon>
        <taxon>Nocardia</taxon>
    </lineage>
</organism>
<dbReference type="GO" id="GO:0016018">
    <property type="term" value="F:cyclosporin A binding"/>
    <property type="evidence" value="ECO:0007669"/>
    <property type="project" value="TreeGrafter"/>
</dbReference>
<dbReference type="Pfam" id="PF00160">
    <property type="entry name" value="Pro_isomerase"/>
    <property type="match status" value="1"/>
</dbReference>
<evidence type="ECO:0000259" key="7">
    <source>
        <dbReference type="PROSITE" id="PS50072"/>
    </source>
</evidence>
<accession>A0A0H5NBS7</accession>
<dbReference type="SUPFAM" id="SSF50891">
    <property type="entry name" value="Cyclophilin-like"/>
    <property type="match status" value="1"/>
</dbReference>
<dbReference type="PANTHER" id="PTHR11071:SF561">
    <property type="entry name" value="PEPTIDYL-PROLYL CIS-TRANS ISOMERASE D-RELATED"/>
    <property type="match status" value="1"/>
</dbReference>
<dbReference type="PANTHER" id="PTHR11071">
    <property type="entry name" value="PEPTIDYL-PROLYL CIS-TRANS ISOMERASE"/>
    <property type="match status" value="1"/>
</dbReference>
<dbReference type="Proteomes" id="UP000057820">
    <property type="component" value="Chromosome 1"/>
</dbReference>
<dbReference type="EC" id="5.2.1.8" evidence="6"/>
<comment type="similarity">
    <text evidence="3 6">Belongs to the cyclophilin-type PPIase family.</text>
</comment>
<feature type="domain" description="PPIase cyclophilin-type" evidence="7">
    <location>
        <begin position="40"/>
        <end position="196"/>
    </location>
</feature>
<dbReference type="GO" id="GO:0003755">
    <property type="term" value="F:peptidyl-prolyl cis-trans isomerase activity"/>
    <property type="evidence" value="ECO:0007669"/>
    <property type="project" value="UniProtKB-UniRule"/>
</dbReference>
<gene>
    <name evidence="8" type="primary">ppiA</name>
    <name evidence="8" type="ORF">ERS450000_00047</name>
</gene>
<evidence type="ECO:0000313" key="9">
    <source>
        <dbReference type="Proteomes" id="UP000057820"/>
    </source>
</evidence>